<proteinExistence type="predicted"/>
<evidence type="ECO:0000313" key="2">
    <source>
        <dbReference type="Proteomes" id="UP000322699"/>
    </source>
</evidence>
<gene>
    <name evidence="1" type="ORF">LF1_04680</name>
</gene>
<organism evidence="1 2">
    <name type="scientific">Rubripirellula obstinata</name>
    <dbReference type="NCBI Taxonomy" id="406547"/>
    <lineage>
        <taxon>Bacteria</taxon>
        <taxon>Pseudomonadati</taxon>
        <taxon>Planctomycetota</taxon>
        <taxon>Planctomycetia</taxon>
        <taxon>Pirellulales</taxon>
        <taxon>Pirellulaceae</taxon>
        <taxon>Rubripirellula</taxon>
    </lineage>
</organism>
<comment type="caution">
    <text evidence="1">The sequence shown here is derived from an EMBL/GenBank/DDBJ whole genome shotgun (WGS) entry which is preliminary data.</text>
</comment>
<dbReference type="OrthoDB" id="274082at2"/>
<protein>
    <submittedName>
        <fullName evidence="1">Uncharacterized protein</fullName>
    </submittedName>
</protein>
<keyword evidence="2" id="KW-1185">Reference proteome</keyword>
<dbReference type="AlphaFoldDB" id="A0A5B1CA30"/>
<accession>A0A5B1CA30</accession>
<name>A0A5B1CA30_9BACT</name>
<dbReference type="Proteomes" id="UP000322699">
    <property type="component" value="Unassembled WGS sequence"/>
</dbReference>
<reference evidence="1 2" key="1">
    <citation type="submission" date="2019-08" db="EMBL/GenBank/DDBJ databases">
        <title>Deep-cultivation of Planctomycetes and their phenomic and genomic characterization uncovers novel biology.</title>
        <authorList>
            <person name="Wiegand S."/>
            <person name="Jogler M."/>
            <person name="Boedeker C."/>
            <person name="Pinto D."/>
            <person name="Vollmers J."/>
            <person name="Rivas-Marin E."/>
            <person name="Kohn T."/>
            <person name="Peeters S.H."/>
            <person name="Heuer A."/>
            <person name="Rast P."/>
            <person name="Oberbeckmann S."/>
            <person name="Bunk B."/>
            <person name="Jeske O."/>
            <person name="Meyerdierks A."/>
            <person name="Storesund J.E."/>
            <person name="Kallscheuer N."/>
            <person name="Luecker S."/>
            <person name="Lage O.M."/>
            <person name="Pohl T."/>
            <person name="Merkel B.J."/>
            <person name="Hornburger P."/>
            <person name="Mueller R.-W."/>
            <person name="Bruemmer F."/>
            <person name="Labrenz M."/>
            <person name="Spormann A.M."/>
            <person name="Op Den Camp H."/>
            <person name="Overmann J."/>
            <person name="Amann R."/>
            <person name="Jetten M.S.M."/>
            <person name="Mascher T."/>
            <person name="Medema M.H."/>
            <person name="Devos D.P."/>
            <person name="Kaster A.-K."/>
            <person name="Ovreas L."/>
            <person name="Rohde M."/>
            <person name="Galperin M.Y."/>
            <person name="Jogler C."/>
        </authorList>
    </citation>
    <scope>NUCLEOTIDE SEQUENCE [LARGE SCALE GENOMIC DNA]</scope>
    <source>
        <strain evidence="1 2">LF1</strain>
    </source>
</reference>
<sequence length="71" mass="7145">MTAEHKNPSRPSSPLNSSTVITDAGVALTLTCEVMNFNVNPNLKEVVSADVTLKPTQSASGDGMNGGGGGA</sequence>
<evidence type="ECO:0000313" key="1">
    <source>
        <dbReference type="EMBL" id="KAA1257977.1"/>
    </source>
</evidence>
<dbReference type="EMBL" id="VRLW01000001">
    <property type="protein sequence ID" value="KAA1257977.1"/>
    <property type="molecule type" value="Genomic_DNA"/>
</dbReference>
<dbReference type="RefSeq" id="WP_149752545.1">
    <property type="nucleotide sequence ID" value="NZ_LWSK01000014.1"/>
</dbReference>